<organism evidence="2 3">
    <name type="scientific">Pleurodeles waltl</name>
    <name type="common">Iberian ribbed newt</name>
    <dbReference type="NCBI Taxonomy" id="8319"/>
    <lineage>
        <taxon>Eukaryota</taxon>
        <taxon>Metazoa</taxon>
        <taxon>Chordata</taxon>
        <taxon>Craniata</taxon>
        <taxon>Vertebrata</taxon>
        <taxon>Euteleostomi</taxon>
        <taxon>Amphibia</taxon>
        <taxon>Batrachia</taxon>
        <taxon>Caudata</taxon>
        <taxon>Salamandroidea</taxon>
        <taxon>Salamandridae</taxon>
        <taxon>Pleurodelinae</taxon>
        <taxon>Pleurodeles</taxon>
    </lineage>
</organism>
<comment type="caution">
    <text evidence="2">The sequence shown here is derived from an EMBL/GenBank/DDBJ whole genome shotgun (WGS) entry which is preliminary data.</text>
</comment>
<accession>A0AAV7V2G7</accession>
<dbReference type="EMBL" id="JANPWB010000004">
    <property type="protein sequence ID" value="KAJ1195664.1"/>
    <property type="molecule type" value="Genomic_DNA"/>
</dbReference>
<feature type="compositionally biased region" description="Basic and acidic residues" evidence="1">
    <location>
        <begin position="1"/>
        <end position="13"/>
    </location>
</feature>
<keyword evidence="3" id="KW-1185">Reference proteome</keyword>
<evidence type="ECO:0000313" key="2">
    <source>
        <dbReference type="EMBL" id="KAJ1195664.1"/>
    </source>
</evidence>
<dbReference type="Proteomes" id="UP001066276">
    <property type="component" value="Chromosome 2_2"/>
</dbReference>
<sequence>MGRGFPDLRESRRPVISPALGTGEAGAVRCRVRPSAVRDRTFPCRDAGVNRALPVMGAQAGRPEAGARGDLS</sequence>
<reference evidence="2" key="1">
    <citation type="journal article" date="2022" name="bioRxiv">
        <title>Sequencing and chromosome-scale assembly of the giantPleurodeles waltlgenome.</title>
        <authorList>
            <person name="Brown T."/>
            <person name="Elewa A."/>
            <person name="Iarovenko S."/>
            <person name="Subramanian E."/>
            <person name="Araus A.J."/>
            <person name="Petzold A."/>
            <person name="Susuki M."/>
            <person name="Suzuki K.-i.T."/>
            <person name="Hayashi T."/>
            <person name="Toyoda A."/>
            <person name="Oliveira C."/>
            <person name="Osipova E."/>
            <person name="Leigh N.D."/>
            <person name="Simon A."/>
            <person name="Yun M.H."/>
        </authorList>
    </citation>
    <scope>NUCLEOTIDE SEQUENCE</scope>
    <source>
        <strain evidence="2">20211129_DDA</strain>
        <tissue evidence="2">Liver</tissue>
    </source>
</reference>
<feature type="region of interest" description="Disordered" evidence="1">
    <location>
        <begin position="1"/>
        <end position="20"/>
    </location>
</feature>
<gene>
    <name evidence="2" type="ORF">NDU88_004932</name>
</gene>
<evidence type="ECO:0000313" key="3">
    <source>
        <dbReference type="Proteomes" id="UP001066276"/>
    </source>
</evidence>
<evidence type="ECO:0000256" key="1">
    <source>
        <dbReference type="SAM" id="MobiDB-lite"/>
    </source>
</evidence>
<name>A0AAV7V2G7_PLEWA</name>
<dbReference type="AlphaFoldDB" id="A0AAV7V2G7"/>
<protein>
    <submittedName>
        <fullName evidence="2">Uncharacterized protein</fullName>
    </submittedName>
</protein>
<proteinExistence type="predicted"/>